<feature type="domain" description="GFO/IDH/MocA-like oxidoreductase" evidence="4">
    <location>
        <begin position="126"/>
        <end position="245"/>
    </location>
</feature>
<feature type="domain" description="Gfo/Idh/MocA-like oxidoreductase N-terminal" evidence="3">
    <location>
        <begin position="8"/>
        <end position="117"/>
    </location>
</feature>
<dbReference type="Gene3D" id="3.30.360.10">
    <property type="entry name" value="Dihydrodipicolinate Reductase, domain 2"/>
    <property type="match status" value="1"/>
</dbReference>
<dbReference type="InterPro" id="IPR055170">
    <property type="entry name" value="GFO_IDH_MocA-like_dom"/>
</dbReference>
<gene>
    <name evidence="5" type="ORF">C8P65_12710</name>
</gene>
<dbReference type="AlphaFoldDB" id="A0A2T5XRI7"/>
<dbReference type="PANTHER" id="PTHR43708">
    <property type="entry name" value="CONSERVED EXPRESSED OXIDOREDUCTASE (EUROFUNG)"/>
    <property type="match status" value="1"/>
</dbReference>
<name>A0A2T5XRI7_9FLAO</name>
<dbReference type="PANTHER" id="PTHR43708:SF5">
    <property type="entry name" value="CONSERVED EXPRESSED OXIDOREDUCTASE (EUROFUNG)-RELATED"/>
    <property type="match status" value="1"/>
</dbReference>
<reference evidence="5 6" key="1">
    <citation type="submission" date="2018-04" db="EMBL/GenBank/DDBJ databases">
        <title>Genomic Encyclopedia of Archaeal and Bacterial Type Strains, Phase II (KMG-II): from individual species to whole genera.</title>
        <authorList>
            <person name="Goeker M."/>
        </authorList>
    </citation>
    <scope>NUCLEOTIDE SEQUENCE [LARGE SCALE GENOMIC DNA]</scope>
    <source>
        <strain evidence="5 6">DSM 22902</strain>
    </source>
</reference>
<dbReference type="InterPro" id="IPR036291">
    <property type="entry name" value="NAD(P)-bd_dom_sf"/>
</dbReference>
<evidence type="ECO:0000313" key="5">
    <source>
        <dbReference type="EMBL" id="PTX00100.1"/>
    </source>
</evidence>
<dbReference type="GeneID" id="84581691"/>
<dbReference type="RefSeq" id="WP_107782963.1">
    <property type="nucleotide sequence ID" value="NZ_QBKG01000027.1"/>
</dbReference>
<protein>
    <submittedName>
        <fullName evidence="5">Putative dehydrogenase</fullName>
    </submittedName>
</protein>
<dbReference type="SUPFAM" id="SSF51735">
    <property type="entry name" value="NAD(P)-binding Rossmann-fold domains"/>
    <property type="match status" value="1"/>
</dbReference>
<evidence type="ECO:0000256" key="1">
    <source>
        <dbReference type="ARBA" id="ARBA00010928"/>
    </source>
</evidence>
<proteinExistence type="inferred from homology"/>
<dbReference type="Gene3D" id="3.40.50.720">
    <property type="entry name" value="NAD(P)-binding Rossmann-like Domain"/>
    <property type="match status" value="1"/>
</dbReference>
<organism evidence="5 6">
    <name type="scientific">Capnocytophaga leadbetteri</name>
    <dbReference type="NCBI Taxonomy" id="327575"/>
    <lineage>
        <taxon>Bacteria</taxon>
        <taxon>Pseudomonadati</taxon>
        <taxon>Bacteroidota</taxon>
        <taxon>Flavobacteriia</taxon>
        <taxon>Flavobacteriales</taxon>
        <taxon>Flavobacteriaceae</taxon>
        <taxon>Capnocytophaga</taxon>
    </lineage>
</organism>
<evidence type="ECO:0000313" key="6">
    <source>
        <dbReference type="Proteomes" id="UP000243985"/>
    </source>
</evidence>
<comment type="caution">
    <text evidence="5">The sequence shown here is derived from an EMBL/GenBank/DDBJ whole genome shotgun (WGS) entry which is preliminary data.</text>
</comment>
<evidence type="ECO:0000259" key="3">
    <source>
        <dbReference type="Pfam" id="PF01408"/>
    </source>
</evidence>
<dbReference type="InterPro" id="IPR000683">
    <property type="entry name" value="Gfo/Idh/MocA-like_OxRdtase_N"/>
</dbReference>
<keyword evidence="2" id="KW-0560">Oxidoreductase</keyword>
<dbReference type="Pfam" id="PF01408">
    <property type="entry name" value="GFO_IDH_MocA"/>
    <property type="match status" value="1"/>
</dbReference>
<dbReference type="GO" id="GO:0000166">
    <property type="term" value="F:nucleotide binding"/>
    <property type="evidence" value="ECO:0007669"/>
    <property type="project" value="InterPro"/>
</dbReference>
<dbReference type="SUPFAM" id="SSF55347">
    <property type="entry name" value="Glyceraldehyde-3-phosphate dehydrogenase-like, C-terminal domain"/>
    <property type="match status" value="1"/>
</dbReference>
<evidence type="ECO:0000259" key="4">
    <source>
        <dbReference type="Pfam" id="PF22725"/>
    </source>
</evidence>
<dbReference type="Pfam" id="PF22725">
    <property type="entry name" value="GFO_IDH_MocA_C3"/>
    <property type="match status" value="1"/>
</dbReference>
<evidence type="ECO:0000256" key="2">
    <source>
        <dbReference type="ARBA" id="ARBA00023002"/>
    </source>
</evidence>
<dbReference type="Proteomes" id="UP000243985">
    <property type="component" value="Unassembled WGS sequence"/>
</dbReference>
<dbReference type="InterPro" id="IPR051317">
    <property type="entry name" value="Gfo/Idh/MocA_oxidoreduct"/>
</dbReference>
<dbReference type="EMBL" id="QBKG01000027">
    <property type="protein sequence ID" value="PTX00100.1"/>
    <property type="molecule type" value="Genomic_DNA"/>
</dbReference>
<sequence length="342" mass="39156">MNVALSSFGMSGRVFHAPFIAQHPHLHLYAVVERHREDSRTLYPDSVLYRSVEEMLQDPKIEVVVVNTPVQTHYQYAKDALLAGKHVLVEKPFTLIAEETQDLDLLAREKGKLLTVYQNRRYDGDYLKVKEVIESGVLGELKEVEIRFDRFRTEISSKAHKETAERGGGALYDLGAHLIDQALQLFGQPKAIYADKGYLRPHTQADDYFELLFFYDQQLRVRLKSTTYALERQWEYTLHGTRGSFLQQRFDGQEAALVAGAIPTATPWMPKIEQPNGILHTLESRTLTTAQHGNYWQFYEDFYQALIGKKENPVPAAQAVATMEMICQFVDLPICRFANLSI</sequence>
<accession>A0A2T5XRI7</accession>
<comment type="similarity">
    <text evidence="1">Belongs to the Gfo/Idh/MocA family.</text>
</comment>
<dbReference type="GO" id="GO:0016491">
    <property type="term" value="F:oxidoreductase activity"/>
    <property type="evidence" value="ECO:0007669"/>
    <property type="project" value="UniProtKB-KW"/>
</dbReference>